<protein>
    <submittedName>
        <fullName evidence="3">Extracellular serine protease</fullName>
    </submittedName>
</protein>
<feature type="chain" id="PRO_5002678962" evidence="2">
    <location>
        <begin position="35"/>
        <end position="330"/>
    </location>
</feature>
<name>A5CSD9_CLAM3</name>
<dbReference type="PANTHER" id="PTHR15462:SF19">
    <property type="entry name" value="PEPTIDASE S1 DOMAIN-CONTAINING PROTEIN"/>
    <property type="match status" value="1"/>
</dbReference>
<dbReference type="GO" id="GO:0006508">
    <property type="term" value="P:proteolysis"/>
    <property type="evidence" value="ECO:0007669"/>
    <property type="project" value="UniProtKB-KW"/>
</dbReference>
<dbReference type="InterPro" id="IPR050966">
    <property type="entry name" value="Glutamyl_endopeptidase"/>
</dbReference>
<keyword evidence="1 2" id="KW-0732">Signal</keyword>
<dbReference type="Gene3D" id="2.40.10.10">
    <property type="entry name" value="Trypsin-like serine proteases"/>
    <property type="match status" value="2"/>
</dbReference>
<dbReference type="PANTHER" id="PTHR15462">
    <property type="entry name" value="SERINE PROTEASE"/>
    <property type="match status" value="1"/>
</dbReference>
<dbReference type="OrthoDB" id="5121599at2"/>
<dbReference type="KEGG" id="cmi:CMM_1947"/>
<dbReference type="SUPFAM" id="SSF50494">
    <property type="entry name" value="Trypsin-like serine proteases"/>
    <property type="match status" value="1"/>
</dbReference>
<accession>A5CSD9</accession>
<dbReference type="AlphaFoldDB" id="A5CSD9"/>
<proteinExistence type="predicted"/>
<dbReference type="InterPro" id="IPR009003">
    <property type="entry name" value="Peptidase_S1_PA"/>
</dbReference>
<keyword evidence="4" id="KW-1185">Reference proteome</keyword>
<evidence type="ECO:0000313" key="3">
    <source>
        <dbReference type="EMBL" id="CAN02003.1"/>
    </source>
</evidence>
<feature type="signal peptide" evidence="2">
    <location>
        <begin position="1"/>
        <end position="34"/>
    </location>
</feature>
<dbReference type="HOGENOM" id="CLU_050832_0_1_11"/>
<keyword evidence="3" id="KW-0378">Hydrolase</keyword>
<dbReference type="Proteomes" id="UP000001564">
    <property type="component" value="Chromosome"/>
</dbReference>
<organism evidence="3 4">
    <name type="scientific">Clavibacter michiganensis subsp. michiganensis (strain NCPPB 382)</name>
    <dbReference type="NCBI Taxonomy" id="443906"/>
    <lineage>
        <taxon>Bacteria</taxon>
        <taxon>Bacillati</taxon>
        <taxon>Actinomycetota</taxon>
        <taxon>Actinomycetes</taxon>
        <taxon>Micrococcales</taxon>
        <taxon>Microbacteriaceae</taxon>
        <taxon>Clavibacter</taxon>
    </lineage>
</organism>
<reference evidence="3 4" key="1">
    <citation type="journal article" date="2008" name="J. Bacteriol.">
        <title>The genome sequence of the tomato-pathogenic actinomycete Clavibacter michiganensis subsp. michiganensis NCPPB382 reveals a large island involved in pathogenicity.</title>
        <authorList>
            <person name="Gartemann K.H."/>
            <person name="Abt B."/>
            <person name="Bekel T."/>
            <person name="Burger A."/>
            <person name="Engemann J."/>
            <person name="Flugel M."/>
            <person name="Gaigalat L."/>
            <person name="Goesmann A."/>
            <person name="Grafen I."/>
            <person name="Kalinowski J."/>
            <person name="Kaup O."/>
            <person name="Kirchner O."/>
            <person name="Krause L."/>
            <person name="Linke B."/>
            <person name="McHardy A."/>
            <person name="Meyer F."/>
            <person name="Pohle S."/>
            <person name="Ruckert C."/>
            <person name="Schneiker S."/>
            <person name="Zellermann E.M."/>
            <person name="Puhler A."/>
            <person name="Eichenlaub R."/>
            <person name="Kaiser O."/>
            <person name="Bartels D."/>
        </authorList>
    </citation>
    <scope>NUCLEOTIDE SEQUENCE [LARGE SCALE GENOMIC DNA]</scope>
    <source>
        <strain evidence="3 4">NCPPB 382</strain>
    </source>
</reference>
<dbReference type="RefSeq" id="WP_012038634.1">
    <property type="nucleotide sequence ID" value="NC_009480.1"/>
</dbReference>
<evidence type="ECO:0000256" key="2">
    <source>
        <dbReference type="SAM" id="SignalP"/>
    </source>
</evidence>
<evidence type="ECO:0000313" key="4">
    <source>
        <dbReference type="Proteomes" id="UP000001564"/>
    </source>
</evidence>
<dbReference type="GO" id="GO:0008233">
    <property type="term" value="F:peptidase activity"/>
    <property type="evidence" value="ECO:0007669"/>
    <property type="project" value="UniProtKB-KW"/>
</dbReference>
<dbReference type="eggNOG" id="COG3591">
    <property type="taxonomic scope" value="Bacteria"/>
</dbReference>
<evidence type="ECO:0000256" key="1">
    <source>
        <dbReference type="ARBA" id="ARBA00022729"/>
    </source>
</evidence>
<keyword evidence="3" id="KW-0645">Protease</keyword>
<dbReference type="EMBL" id="AM711867">
    <property type="protein sequence ID" value="CAN02003.1"/>
    <property type="molecule type" value="Genomic_DNA"/>
</dbReference>
<dbReference type="InterPro" id="IPR043504">
    <property type="entry name" value="Peptidase_S1_PA_chymotrypsin"/>
</dbReference>
<gene>
    <name evidence="3" type="primary">ppaH</name>
    <name evidence="3" type="ordered locus">CMM_1947</name>
</gene>
<sequence>MPSHPARTARRSLAAVAALGLTASLLGVASAASAASVHERSARAGASIPVSAPVVGFSVSSAEAEAAVARWTPERRAAAIDADGAADGATDGAAGSAPADDALAASAASTVPVAEQVAPVPHMGRLFVHRDGEDFSCSANVVESANRSTIATAGHCLTVRQEFSTDMVFYPRYEEGSPSLGAFPVVGGNVTIGWYERNDDDQAEDTSFLAVAHDDEGDDVQSVAGASPVRFFAPAAQEVSMYGYPAAGRFDGGELERCAGLGHVYTEMQIDLGCDMTGGVSGGPILEGDGPDGAQFGNVAERALDGMHNIGPVWQDAAQSAYELTAAISV</sequence>